<dbReference type="Proteomes" id="UP000014500">
    <property type="component" value="Unassembled WGS sequence"/>
</dbReference>
<dbReference type="InterPro" id="IPR020864">
    <property type="entry name" value="MACPF"/>
</dbReference>
<name>T1JLV4_STRMM</name>
<dbReference type="PANTHER" id="PTHR31463">
    <property type="entry name" value="MACROPHAGE-EXPRESSED GENE 1 PROTEIN"/>
    <property type="match status" value="1"/>
</dbReference>
<accession>T1JLV4</accession>
<dbReference type="Pfam" id="PF01823">
    <property type="entry name" value="MACPF"/>
    <property type="match status" value="2"/>
</dbReference>
<evidence type="ECO:0000259" key="2">
    <source>
        <dbReference type="Pfam" id="PF01823"/>
    </source>
</evidence>
<evidence type="ECO:0000313" key="3">
    <source>
        <dbReference type="EnsemblMetazoa" id="SMAR014834-PA"/>
    </source>
</evidence>
<sequence length="1207" mass="137340">MTPPTKVNFVPIASIVLFLSINAAKSIATEQPSTCSSIPTFNHVLGFGWDALTNKNTNQTLHLTYSQCKVTNDGRYLIPDETVDLSKTTTETQVLNNLIEYWLNYSPITARGYEKWPQNAGSLYFTLSHDYLELKKYQSHLAAFTSRSQVRRLTYRIAVKPNVKLSTHLKTRLLEVIKDLSLNHTKKVEYLVHTIVNDYGTHYTKSVDIGAVFVKDDHLHMRFFYDSSDCKNLSILASSNGSLYFDYYYTEFQQLLKPSMRWLQQYDGHYYRYCYAEYKKTRVHTEIQIIGGAGGQTGWLKRSTENMVTIDRSGDLLTRLITSSQFPRATSSVLSELRIMLETVIQACFNANRHPGCVHLKALNYDYFANQVDDQSCKYITHEYAFGGFSKTVVPAGIVKLLFFIKNSLTDDFDCPHGFQSVNLYSKSMPYTYEKEVCTGILFWKKCEYVTMMSSCPDGYRKHSAINYQNCQISYCLKPEELQTPTKQTTHILNRPNGIVNISEKLMSDYDDVDLKYDDYGGLLEEPTTLLLVPTEKTQTSKVFEVPGQQIQEEISFPIELSETTNNNSSDYELQIQEQTSSLFQLENKNLSETSQNVSSDSRLLRQEQSLISFGVVYWQRGHCLSLCRNNEPTYLQLTRSCPDVPKLNILPGVGWDGLTNQDTKQLTQLTYDQCKLTNDGRYMIPDHTVTVAVNDEKLRIFAEIFEDWSKYTPPTASFNSWPQQYPSLRYSFSDEYQEMKTLQVKHDAFTSRSQLRQLFYRVHATSDARMIPSVKERFLEVIRALNRNYTERATYLVEMIVGDYGTHYAKSIDVGTVFVKEDYLQNVFLNVYNDQRGKILSASKLSLLEYIDFSWKDKQNLDSSLLSEYNKVTSDKKIRLFGSPNWEKDVSADNMMAIDKSGTMLTSLVTSSNFPNVSTSLLIKLQHMLDAAVEVYISKNIHRGCTQLKSTNFDFIANFNDGYCIPVSSNYVFGGVYERCSLVIAHQGLARACTSTFITNNLLTGATSCPQNFEAPVVHSQYSRYSSYDYRNVSLISCIANSSLGTNLMFGGLYSSNTVNIHTKSPNCPLLYTGVAVLGRSLTICVHNGNKEAAKHYALPFGGFATCFTEFQCPAGYKKYLAVNVDNINIYYCLLEPQLANFGVVSLLNRPPFGNLISGLSYGESPDEEYDEYGFRAVPEFKLSHALSVKAQCNLLDLLIIYFFSI</sequence>
<dbReference type="GO" id="GO:0030670">
    <property type="term" value="C:phagocytic vesicle membrane"/>
    <property type="evidence" value="ECO:0007669"/>
    <property type="project" value="UniProtKB-SubCell"/>
</dbReference>
<dbReference type="PANTHER" id="PTHR31463:SF1">
    <property type="entry name" value="MACROPHAGE-EXPRESSED GENE 1 PROTEIN"/>
    <property type="match status" value="1"/>
</dbReference>
<keyword evidence="4" id="KW-1185">Reference proteome</keyword>
<evidence type="ECO:0000256" key="1">
    <source>
        <dbReference type="SAM" id="SignalP"/>
    </source>
</evidence>
<reference evidence="3" key="2">
    <citation type="submission" date="2015-02" db="UniProtKB">
        <authorList>
            <consortium name="EnsemblMetazoa"/>
        </authorList>
    </citation>
    <scope>IDENTIFICATION</scope>
</reference>
<reference evidence="4" key="1">
    <citation type="submission" date="2011-05" db="EMBL/GenBank/DDBJ databases">
        <authorList>
            <person name="Richards S.R."/>
            <person name="Qu J."/>
            <person name="Jiang H."/>
            <person name="Jhangiani S.N."/>
            <person name="Agravi P."/>
            <person name="Goodspeed R."/>
            <person name="Gross S."/>
            <person name="Mandapat C."/>
            <person name="Jackson L."/>
            <person name="Mathew T."/>
            <person name="Pu L."/>
            <person name="Thornton R."/>
            <person name="Saada N."/>
            <person name="Wilczek-Boney K.B."/>
            <person name="Lee S."/>
            <person name="Kovar C."/>
            <person name="Wu Y."/>
            <person name="Scherer S.E."/>
            <person name="Worley K.C."/>
            <person name="Muzny D.M."/>
            <person name="Gibbs R."/>
        </authorList>
    </citation>
    <scope>NUCLEOTIDE SEQUENCE</scope>
    <source>
        <strain evidence="4">Brora</strain>
    </source>
</reference>
<dbReference type="EMBL" id="JH432001">
    <property type="status" value="NOT_ANNOTATED_CDS"/>
    <property type="molecule type" value="Genomic_DNA"/>
</dbReference>
<feature type="domain" description="MACPF" evidence="2">
    <location>
        <begin position="125"/>
        <end position="325"/>
    </location>
</feature>
<dbReference type="GO" id="GO:0002250">
    <property type="term" value="P:adaptive immune response"/>
    <property type="evidence" value="ECO:0007669"/>
    <property type="project" value="UniProtKB-KW"/>
</dbReference>
<dbReference type="HOGENOM" id="CLU_270154_0_0_1"/>
<feature type="domain" description="MACPF" evidence="2">
    <location>
        <begin position="731"/>
        <end position="937"/>
    </location>
</feature>
<keyword evidence="1" id="KW-0732">Signal</keyword>
<protein>
    <recommendedName>
        <fullName evidence="2">MACPF domain-containing protein</fullName>
    </recommendedName>
</protein>
<dbReference type="AlphaFoldDB" id="T1JLV4"/>
<organism evidence="3 4">
    <name type="scientific">Strigamia maritima</name>
    <name type="common">European centipede</name>
    <name type="synonym">Geophilus maritimus</name>
    <dbReference type="NCBI Taxonomy" id="126957"/>
    <lineage>
        <taxon>Eukaryota</taxon>
        <taxon>Metazoa</taxon>
        <taxon>Ecdysozoa</taxon>
        <taxon>Arthropoda</taxon>
        <taxon>Myriapoda</taxon>
        <taxon>Chilopoda</taxon>
        <taxon>Pleurostigmophora</taxon>
        <taxon>Geophilomorpha</taxon>
        <taxon>Linotaeniidae</taxon>
        <taxon>Strigamia</taxon>
    </lineage>
</organism>
<feature type="chain" id="PRO_5004580426" description="MACPF domain-containing protein" evidence="1">
    <location>
        <begin position="29"/>
        <end position="1207"/>
    </location>
</feature>
<dbReference type="GO" id="GO:0045087">
    <property type="term" value="P:innate immune response"/>
    <property type="evidence" value="ECO:0007669"/>
    <property type="project" value="UniProtKB-KW"/>
</dbReference>
<evidence type="ECO:0000313" key="4">
    <source>
        <dbReference type="Proteomes" id="UP000014500"/>
    </source>
</evidence>
<dbReference type="EnsemblMetazoa" id="SMAR014834-RA">
    <property type="protein sequence ID" value="SMAR014834-PA"/>
    <property type="gene ID" value="SMAR014834"/>
</dbReference>
<proteinExistence type="predicted"/>
<feature type="signal peptide" evidence="1">
    <location>
        <begin position="1"/>
        <end position="28"/>
    </location>
</feature>
<dbReference type="InterPro" id="IPR039707">
    <property type="entry name" value="MPEG1"/>
</dbReference>